<proteinExistence type="predicted"/>
<dbReference type="EMBL" id="JAACNO010002405">
    <property type="protein sequence ID" value="KAF4133348.1"/>
    <property type="molecule type" value="Genomic_DNA"/>
</dbReference>
<evidence type="ECO:0000313" key="2">
    <source>
        <dbReference type="EMBL" id="KAF4133348.1"/>
    </source>
</evidence>
<comment type="caution">
    <text evidence="1">The sequence shown here is derived from an EMBL/GenBank/DDBJ whole genome shotgun (WGS) entry which is preliminary data.</text>
</comment>
<feature type="non-terminal residue" evidence="1">
    <location>
        <position position="1"/>
    </location>
</feature>
<dbReference type="Proteomes" id="UP000704712">
    <property type="component" value="Unassembled WGS sequence"/>
</dbReference>
<sequence>CAKSPAAGEATEALAAKYGAHRVALWHWAKGEGRIKDAQGVNRKKMKMRKVKRGAKLRFSGLESRHYNIEMVGLLSGINGSSKYESVFSMDQTCGNRVFVDLGFCYWIG</sequence>
<reference evidence="1" key="1">
    <citation type="submission" date="2020-03" db="EMBL/GenBank/DDBJ databases">
        <title>Hybrid Assembly of Korean Phytophthora infestans isolates.</title>
        <authorList>
            <person name="Prokchorchik M."/>
            <person name="Lee Y."/>
            <person name="Seo J."/>
            <person name="Cho J.-H."/>
            <person name="Park Y.-E."/>
            <person name="Jang D.-C."/>
            <person name="Im J.-S."/>
            <person name="Choi J.-G."/>
            <person name="Park H.-J."/>
            <person name="Lee G.-B."/>
            <person name="Lee Y.-G."/>
            <person name="Hong S.-Y."/>
            <person name="Cho K."/>
            <person name="Sohn K.H."/>
        </authorList>
    </citation>
    <scope>NUCLEOTIDE SEQUENCE</scope>
    <source>
        <strain evidence="1">KR_2_A2</strain>
    </source>
</reference>
<dbReference type="EMBL" id="JAACNO010003269">
    <property type="protein sequence ID" value="KAF4127394.1"/>
    <property type="molecule type" value="Genomic_DNA"/>
</dbReference>
<evidence type="ECO:0000313" key="1">
    <source>
        <dbReference type="EMBL" id="KAF4127394.1"/>
    </source>
</evidence>
<organism evidence="1 3">
    <name type="scientific">Phytophthora infestans</name>
    <name type="common">Potato late blight agent</name>
    <name type="synonym">Botrytis infestans</name>
    <dbReference type="NCBI Taxonomy" id="4787"/>
    <lineage>
        <taxon>Eukaryota</taxon>
        <taxon>Sar</taxon>
        <taxon>Stramenopiles</taxon>
        <taxon>Oomycota</taxon>
        <taxon>Peronosporomycetes</taxon>
        <taxon>Peronosporales</taxon>
        <taxon>Peronosporaceae</taxon>
        <taxon>Phytophthora</taxon>
    </lineage>
</organism>
<dbReference type="AlphaFoldDB" id="A0A8S9TLH3"/>
<protein>
    <submittedName>
        <fullName evidence="1">Uncharacterized protein</fullName>
    </submittedName>
</protein>
<accession>A0A8S9TLH3</accession>
<name>A0A8S9TLH3_PHYIN</name>
<evidence type="ECO:0000313" key="3">
    <source>
        <dbReference type="Proteomes" id="UP000704712"/>
    </source>
</evidence>
<gene>
    <name evidence="2" type="ORF">GN958_ATG17469</name>
    <name evidence="1" type="ORF">GN958_ATG23374</name>
</gene>